<evidence type="ECO:0000256" key="3">
    <source>
        <dbReference type="ARBA" id="ARBA00022723"/>
    </source>
</evidence>
<dbReference type="Pfam" id="PF02900">
    <property type="entry name" value="LigB"/>
    <property type="match status" value="1"/>
</dbReference>
<dbReference type="GO" id="GO:0008198">
    <property type="term" value="F:ferrous iron binding"/>
    <property type="evidence" value="ECO:0007669"/>
    <property type="project" value="InterPro"/>
</dbReference>
<evidence type="ECO:0000256" key="2">
    <source>
        <dbReference type="ARBA" id="ARBA00007581"/>
    </source>
</evidence>
<evidence type="ECO:0000256" key="5">
    <source>
        <dbReference type="ARBA" id="ARBA00023002"/>
    </source>
</evidence>
<evidence type="ECO:0000256" key="1">
    <source>
        <dbReference type="ARBA" id="ARBA00001947"/>
    </source>
</evidence>
<reference evidence="7 9" key="2">
    <citation type="submission" date="2018-07" db="EMBL/GenBank/DDBJ databases">
        <title>Complete genome of the Arcobacter bivalviorum type strain LMG 26154.</title>
        <authorList>
            <person name="Miller W.G."/>
            <person name="Yee E."/>
            <person name="Bono J.L."/>
        </authorList>
    </citation>
    <scope>NUCLEOTIDE SEQUENCE [LARGE SCALE GENOMIC DNA]</scope>
    <source>
        <strain evidence="7 9">LMG 26154</strain>
    </source>
</reference>
<dbReference type="GO" id="GO:0016702">
    <property type="term" value="F:oxidoreductase activity, acting on single donors with incorporation of molecular oxygen, incorporation of two atoms of oxygen"/>
    <property type="evidence" value="ECO:0007669"/>
    <property type="project" value="UniProtKB-ARBA"/>
</dbReference>
<keyword evidence="4" id="KW-0862">Zinc</keyword>
<dbReference type="PANTHER" id="PTHR30096">
    <property type="entry name" value="4,5-DOPA DIOXYGENASE EXTRADIOL-LIKE PROTEIN"/>
    <property type="match status" value="1"/>
</dbReference>
<proteinExistence type="inferred from homology"/>
<dbReference type="KEGG" id="hbv:ABIV_0141"/>
<dbReference type="Gene3D" id="3.40.830.10">
    <property type="entry name" value="LigB-like"/>
    <property type="match status" value="1"/>
</dbReference>
<comment type="cofactor">
    <cofactor evidence="1">
        <name>Zn(2+)</name>
        <dbReference type="ChEBI" id="CHEBI:29105"/>
    </cofactor>
</comment>
<dbReference type="PANTHER" id="PTHR30096:SF0">
    <property type="entry name" value="4,5-DOPA DIOXYGENASE EXTRADIOL-LIKE PROTEIN"/>
    <property type="match status" value="1"/>
</dbReference>
<dbReference type="EMBL" id="PDKM01000005">
    <property type="protein sequence ID" value="RXK09452.1"/>
    <property type="molecule type" value="Genomic_DNA"/>
</dbReference>
<organism evidence="8 10">
    <name type="scientific">Halarcobacter bivalviorum</name>
    <dbReference type="NCBI Taxonomy" id="663364"/>
    <lineage>
        <taxon>Bacteria</taxon>
        <taxon>Pseudomonadati</taxon>
        <taxon>Campylobacterota</taxon>
        <taxon>Epsilonproteobacteria</taxon>
        <taxon>Campylobacterales</taxon>
        <taxon>Arcobacteraceae</taxon>
        <taxon>Halarcobacter</taxon>
    </lineage>
</organism>
<evidence type="ECO:0000313" key="10">
    <source>
        <dbReference type="Proteomes" id="UP000289193"/>
    </source>
</evidence>
<dbReference type="CDD" id="cd07363">
    <property type="entry name" value="45_DOPA_Dioxygenase"/>
    <property type="match status" value="1"/>
</dbReference>
<comment type="similarity">
    <text evidence="2">Belongs to the DODA-type extradiol aromatic ring-opening dioxygenase family.</text>
</comment>
<feature type="domain" description="Extradiol ring-cleavage dioxygenase class III enzyme subunit B" evidence="6">
    <location>
        <begin position="25"/>
        <end position="244"/>
    </location>
</feature>
<sequence length="259" mass="29869">MNSSLFISHGAPNIILKNSLSKTNFENFSKRVKKPQYIIIFSAHYLTKTLKVINYEKNSLLYDFYGFEKELYEFKYEIKSDKEKTLNLITYLKKRGIEVSIDKDKSTYDHGVWTALSMIYEKLNVPVIQLSIPTSYSYKQLINLGETLQGLKEEALIVGSGGTTHNLFDMQNSTMIKKYAKNFNNELINIVNKGKENQLLALSKTPSFKQNHPSDEHFLPLFIIFGSAKDKKGVSFNSEFFYSNISMESFYFDKEGLLC</sequence>
<dbReference type="SUPFAM" id="SSF53213">
    <property type="entry name" value="LigB-like"/>
    <property type="match status" value="1"/>
</dbReference>
<keyword evidence="5" id="KW-0560">Oxidoreductase</keyword>
<dbReference type="GO" id="GO:0008270">
    <property type="term" value="F:zinc ion binding"/>
    <property type="evidence" value="ECO:0007669"/>
    <property type="project" value="InterPro"/>
</dbReference>
<evidence type="ECO:0000259" key="6">
    <source>
        <dbReference type="Pfam" id="PF02900"/>
    </source>
</evidence>
<dbReference type="InterPro" id="IPR004183">
    <property type="entry name" value="Xdiol_dOase_suB"/>
</dbReference>
<dbReference type="Proteomes" id="UP000289193">
    <property type="component" value="Unassembled WGS sequence"/>
</dbReference>
<dbReference type="AlphaFoldDB" id="A0AAX2A5E4"/>
<dbReference type="EMBL" id="CP031217">
    <property type="protein sequence ID" value="AXH11180.1"/>
    <property type="molecule type" value="Genomic_DNA"/>
</dbReference>
<dbReference type="Proteomes" id="UP000253850">
    <property type="component" value="Chromosome"/>
</dbReference>
<gene>
    <name evidence="7" type="ORF">ABIV_0141</name>
    <name evidence="8" type="ORF">CRV05_09075</name>
</gene>
<keyword evidence="10" id="KW-1185">Reference proteome</keyword>
<protein>
    <submittedName>
        <fullName evidence="7 8">Dioxygenase</fullName>
    </submittedName>
</protein>
<keyword evidence="8" id="KW-0223">Dioxygenase</keyword>
<evidence type="ECO:0000313" key="7">
    <source>
        <dbReference type="EMBL" id="AXH11180.1"/>
    </source>
</evidence>
<name>A0AAX2A5E4_9BACT</name>
<dbReference type="PIRSF" id="PIRSF006157">
    <property type="entry name" value="Doxgns_DODA"/>
    <property type="match status" value="1"/>
</dbReference>
<reference evidence="8 10" key="1">
    <citation type="submission" date="2017-10" db="EMBL/GenBank/DDBJ databases">
        <title>Genomics of the genus Arcobacter.</title>
        <authorList>
            <person name="Perez-Cataluna A."/>
            <person name="Figueras M.J."/>
        </authorList>
    </citation>
    <scope>NUCLEOTIDE SEQUENCE [LARGE SCALE GENOMIC DNA]</scope>
    <source>
        <strain evidence="8 10">CECT 7835</strain>
    </source>
</reference>
<dbReference type="RefSeq" id="WP_114838069.1">
    <property type="nucleotide sequence ID" value="NZ_CP031217.1"/>
</dbReference>
<evidence type="ECO:0000313" key="8">
    <source>
        <dbReference type="EMBL" id="RXK09452.1"/>
    </source>
</evidence>
<evidence type="ECO:0000313" key="9">
    <source>
        <dbReference type="Proteomes" id="UP000253850"/>
    </source>
</evidence>
<dbReference type="InterPro" id="IPR014436">
    <property type="entry name" value="Extradiol_dOase_DODA"/>
</dbReference>
<evidence type="ECO:0000256" key="4">
    <source>
        <dbReference type="ARBA" id="ARBA00022833"/>
    </source>
</evidence>
<accession>A0AAX2A5E4</accession>
<keyword evidence="3" id="KW-0479">Metal-binding</keyword>